<dbReference type="EC" id="2.7.7.3" evidence="9"/>
<comment type="similarity">
    <text evidence="9">Belongs to the bacterial CoaD family.</text>
</comment>
<dbReference type="Pfam" id="PF01467">
    <property type="entry name" value="CTP_transf_like"/>
    <property type="match status" value="1"/>
</dbReference>
<dbReference type="PANTHER" id="PTHR21342:SF1">
    <property type="entry name" value="PHOSPHOPANTETHEINE ADENYLYLTRANSFERASE"/>
    <property type="match status" value="1"/>
</dbReference>
<feature type="binding site" evidence="9">
    <location>
        <position position="88"/>
    </location>
    <ligand>
        <name>substrate</name>
    </ligand>
</feature>
<dbReference type="NCBIfam" id="TIGR00125">
    <property type="entry name" value="cyt_tran_rel"/>
    <property type="match status" value="1"/>
</dbReference>
<dbReference type="GeneID" id="300942559"/>
<dbReference type="SMR" id="A0AAC9XYK1"/>
<dbReference type="GO" id="GO:0005524">
    <property type="term" value="F:ATP binding"/>
    <property type="evidence" value="ECO:0007669"/>
    <property type="project" value="UniProtKB-KW"/>
</dbReference>
<organism evidence="11 12">
    <name type="scientific">Pseudoalteromonas nigrifaciens</name>
    <dbReference type="NCBI Taxonomy" id="28109"/>
    <lineage>
        <taxon>Bacteria</taxon>
        <taxon>Pseudomonadati</taxon>
        <taxon>Pseudomonadota</taxon>
        <taxon>Gammaproteobacteria</taxon>
        <taxon>Alteromonadales</taxon>
        <taxon>Pseudoalteromonadaceae</taxon>
        <taxon>Pseudoalteromonas</taxon>
    </lineage>
</organism>
<dbReference type="CDD" id="cd02163">
    <property type="entry name" value="PPAT"/>
    <property type="match status" value="1"/>
</dbReference>
<dbReference type="KEGG" id="png:PNIG_a2959"/>
<dbReference type="Proteomes" id="UP000198329">
    <property type="component" value="Chromosome I"/>
</dbReference>
<feature type="binding site" evidence="9">
    <location>
        <position position="18"/>
    </location>
    <ligand>
        <name>ATP</name>
        <dbReference type="ChEBI" id="CHEBI:30616"/>
    </ligand>
</feature>
<comment type="pathway">
    <text evidence="9">Cofactor biosynthesis; coenzyme A biosynthesis; CoA from (R)-pantothenate: step 4/5.</text>
</comment>
<evidence type="ECO:0000256" key="6">
    <source>
        <dbReference type="ARBA" id="ARBA00022842"/>
    </source>
</evidence>
<dbReference type="RefSeq" id="WP_011328939.1">
    <property type="nucleotide sequence ID" value="NZ_BJXZ01000010.1"/>
</dbReference>
<feature type="binding site" evidence="9">
    <location>
        <position position="10"/>
    </location>
    <ligand>
        <name>substrate</name>
    </ligand>
</feature>
<feature type="binding site" evidence="9">
    <location>
        <begin position="124"/>
        <end position="130"/>
    </location>
    <ligand>
        <name>ATP</name>
        <dbReference type="ChEBI" id="CHEBI:30616"/>
    </ligand>
</feature>
<evidence type="ECO:0000256" key="5">
    <source>
        <dbReference type="ARBA" id="ARBA00022840"/>
    </source>
</evidence>
<dbReference type="PRINTS" id="PR01020">
    <property type="entry name" value="LPSBIOSNTHSS"/>
</dbReference>
<keyword evidence="6 9" id="KW-0460">Magnesium</keyword>
<evidence type="ECO:0000256" key="7">
    <source>
        <dbReference type="ARBA" id="ARBA00022993"/>
    </source>
</evidence>
<dbReference type="SUPFAM" id="SSF52374">
    <property type="entry name" value="Nucleotidylyl transferase"/>
    <property type="match status" value="1"/>
</dbReference>
<feature type="binding site" evidence="9">
    <location>
        <position position="99"/>
    </location>
    <ligand>
        <name>ATP</name>
        <dbReference type="ChEBI" id="CHEBI:30616"/>
    </ligand>
</feature>
<keyword evidence="12" id="KW-1185">Reference proteome</keyword>
<dbReference type="AlphaFoldDB" id="A0AAC9XYK1"/>
<comment type="function">
    <text evidence="9">Reversibly transfers an adenylyl group from ATP to 4'-phosphopantetheine, yielding dephospho-CoA (dPCoA) and pyrophosphate.</text>
</comment>
<feature type="binding site" evidence="9">
    <location>
        <position position="42"/>
    </location>
    <ligand>
        <name>substrate</name>
    </ligand>
</feature>
<dbReference type="EMBL" id="CP011036">
    <property type="protein sequence ID" value="ASM54919.1"/>
    <property type="molecule type" value="Genomic_DNA"/>
</dbReference>
<keyword evidence="1 9" id="KW-0963">Cytoplasm</keyword>
<sequence>MKITAIYPGTFDPLTNGHTDLIQRASKMFDTVIVAIAHNPSKQPCFSLDERVALANTLLTHIDNVKVIGFSGLLADLARDHNANVLIRGIRAVSDFDYEFQLANMNRRLNPDLESVFLTPSERNSFISSTLVKEVARHNGDVSEFVDPIVMAALNKKLGCSYSK</sequence>
<dbReference type="InterPro" id="IPR014729">
    <property type="entry name" value="Rossmann-like_a/b/a_fold"/>
</dbReference>
<keyword evidence="3 9" id="KW-0548">Nucleotidyltransferase</keyword>
<dbReference type="Gene3D" id="3.40.50.620">
    <property type="entry name" value="HUPs"/>
    <property type="match status" value="1"/>
</dbReference>
<comment type="subcellular location">
    <subcellularLocation>
        <location evidence="9">Cytoplasm</location>
    </subcellularLocation>
</comment>
<evidence type="ECO:0000313" key="12">
    <source>
        <dbReference type="Proteomes" id="UP000198329"/>
    </source>
</evidence>
<accession>A0AAC9XYK1</accession>
<evidence type="ECO:0000259" key="10">
    <source>
        <dbReference type="Pfam" id="PF01467"/>
    </source>
</evidence>
<feature type="binding site" evidence="9">
    <location>
        <begin position="10"/>
        <end position="11"/>
    </location>
    <ligand>
        <name>ATP</name>
        <dbReference type="ChEBI" id="CHEBI:30616"/>
    </ligand>
</feature>
<dbReference type="PANTHER" id="PTHR21342">
    <property type="entry name" value="PHOSPHOPANTETHEINE ADENYLYLTRANSFERASE"/>
    <property type="match status" value="1"/>
</dbReference>
<name>A0AAC9XYK1_9GAMM</name>
<evidence type="ECO:0000256" key="8">
    <source>
        <dbReference type="ARBA" id="ARBA00029346"/>
    </source>
</evidence>
<reference evidence="11 12" key="1">
    <citation type="submission" date="2015-03" db="EMBL/GenBank/DDBJ databases">
        <authorList>
            <person name="Xie B.-B."/>
            <person name="Rong J.-C."/>
            <person name="Qin Q.-L."/>
            <person name="Zhang Y.-Z."/>
        </authorList>
    </citation>
    <scope>NUCLEOTIDE SEQUENCE [LARGE SCALE GENOMIC DNA]</scope>
    <source>
        <strain evidence="11 12">KMM 661</strain>
    </source>
</reference>
<keyword evidence="7 9" id="KW-0173">Coenzyme A biosynthesis</keyword>
<dbReference type="GO" id="GO:0004595">
    <property type="term" value="F:pantetheine-phosphate adenylyltransferase activity"/>
    <property type="evidence" value="ECO:0007669"/>
    <property type="project" value="UniProtKB-UniRule"/>
</dbReference>
<dbReference type="GO" id="GO:0015937">
    <property type="term" value="P:coenzyme A biosynthetic process"/>
    <property type="evidence" value="ECO:0007669"/>
    <property type="project" value="UniProtKB-UniRule"/>
</dbReference>
<dbReference type="HAMAP" id="MF_00151">
    <property type="entry name" value="PPAT_bact"/>
    <property type="match status" value="1"/>
</dbReference>
<feature type="site" description="Transition state stabilizer" evidence="9">
    <location>
        <position position="18"/>
    </location>
</feature>
<dbReference type="GO" id="GO:0005737">
    <property type="term" value="C:cytoplasm"/>
    <property type="evidence" value="ECO:0007669"/>
    <property type="project" value="UniProtKB-SubCell"/>
</dbReference>
<evidence type="ECO:0000256" key="2">
    <source>
        <dbReference type="ARBA" id="ARBA00022679"/>
    </source>
</evidence>
<evidence type="ECO:0000256" key="9">
    <source>
        <dbReference type="HAMAP-Rule" id="MF_00151"/>
    </source>
</evidence>
<evidence type="ECO:0000256" key="3">
    <source>
        <dbReference type="ARBA" id="ARBA00022695"/>
    </source>
</evidence>
<keyword evidence="2 9" id="KW-0808">Transferase</keyword>
<comment type="subunit">
    <text evidence="9">Homohexamer.</text>
</comment>
<keyword evidence="4 9" id="KW-0547">Nucleotide-binding</keyword>
<feature type="domain" description="Cytidyltransferase-like" evidence="10">
    <location>
        <begin position="6"/>
        <end position="134"/>
    </location>
</feature>
<feature type="binding site" evidence="9">
    <location>
        <begin position="89"/>
        <end position="91"/>
    </location>
    <ligand>
        <name>ATP</name>
        <dbReference type="ChEBI" id="CHEBI:30616"/>
    </ligand>
</feature>
<keyword evidence="5 9" id="KW-0067">ATP-binding</keyword>
<dbReference type="InterPro" id="IPR004821">
    <property type="entry name" value="Cyt_trans-like"/>
</dbReference>
<evidence type="ECO:0000313" key="11">
    <source>
        <dbReference type="EMBL" id="ASM54919.1"/>
    </source>
</evidence>
<dbReference type="InterPro" id="IPR001980">
    <property type="entry name" value="PPAT"/>
</dbReference>
<feature type="binding site" evidence="9">
    <location>
        <position position="74"/>
    </location>
    <ligand>
        <name>substrate</name>
    </ligand>
</feature>
<comment type="cofactor">
    <cofactor evidence="9">
        <name>Mg(2+)</name>
        <dbReference type="ChEBI" id="CHEBI:18420"/>
    </cofactor>
</comment>
<comment type="catalytic activity">
    <reaction evidence="8 9">
        <text>(R)-4'-phosphopantetheine + ATP + H(+) = 3'-dephospho-CoA + diphosphate</text>
        <dbReference type="Rhea" id="RHEA:19801"/>
        <dbReference type="ChEBI" id="CHEBI:15378"/>
        <dbReference type="ChEBI" id="CHEBI:30616"/>
        <dbReference type="ChEBI" id="CHEBI:33019"/>
        <dbReference type="ChEBI" id="CHEBI:57328"/>
        <dbReference type="ChEBI" id="CHEBI:61723"/>
        <dbReference type="EC" id="2.7.7.3"/>
    </reaction>
</comment>
<proteinExistence type="inferred from homology"/>
<evidence type="ECO:0000256" key="4">
    <source>
        <dbReference type="ARBA" id="ARBA00022741"/>
    </source>
</evidence>
<dbReference type="NCBIfam" id="TIGR01510">
    <property type="entry name" value="coaD_prev_kdtB"/>
    <property type="match status" value="1"/>
</dbReference>
<evidence type="ECO:0000256" key="1">
    <source>
        <dbReference type="ARBA" id="ARBA00022490"/>
    </source>
</evidence>
<gene>
    <name evidence="9 11" type="primary">coaD</name>
    <name evidence="11" type="ORF">PNIG_a2959</name>
</gene>
<protein>
    <recommendedName>
        <fullName evidence="9">Phosphopantetheine adenylyltransferase</fullName>
        <ecNumber evidence="9">2.7.7.3</ecNumber>
    </recommendedName>
    <alternativeName>
        <fullName evidence="9">Dephospho-CoA pyrophosphorylase</fullName>
    </alternativeName>
    <alternativeName>
        <fullName evidence="9">Pantetheine-phosphate adenylyltransferase</fullName>
        <shortName evidence="9">PPAT</shortName>
    </alternativeName>
</protein>